<evidence type="ECO:0000256" key="4">
    <source>
        <dbReference type="PROSITE-ProRule" id="PRU00175"/>
    </source>
</evidence>
<evidence type="ECO:0000256" key="5">
    <source>
        <dbReference type="SAM" id="MobiDB-lite"/>
    </source>
</evidence>
<keyword evidence="2 4" id="KW-0863">Zinc-finger</keyword>
<feature type="compositionally biased region" description="Low complexity" evidence="5">
    <location>
        <begin position="231"/>
        <end position="240"/>
    </location>
</feature>
<dbReference type="Pfam" id="PF00097">
    <property type="entry name" value="zf-C3HC4"/>
    <property type="match status" value="1"/>
</dbReference>
<keyword evidence="8" id="KW-1185">Reference proteome</keyword>
<dbReference type="InterPro" id="IPR013083">
    <property type="entry name" value="Znf_RING/FYVE/PHD"/>
</dbReference>
<keyword evidence="3" id="KW-0862">Zinc</keyword>
<feature type="region of interest" description="Disordered" evidence="5">
    <location>
        <begin position="224"/>
        <end position="252"/>
    </location>
</feature>
<dbReference type="EMBL" id="JARKIF010000037">
    <property type="protein sequence ID" value="KAJ7609841.1"/>
    <property type="molecule type" value="Genomic_DNA"/>
</dbReference>
<protein>
    <recommendedName>
        <fullName evidence="6">RING-type domain-containing protein</fullName>
    </recommendedName>
</protein>
<keyword evidence="1" id="KW-0479">Metal-binding</keyword>
<dbReference type="PROSITE" id="PS50089">
    <property type="entry name" value="ZF_RING_2"/>
    <property type="match status" value="1"/>
</dbReference>
<dbReference type="InterPro" id="IPR018957">
    <property type="entry name" value="Znf_C3HC4_RING-type"/>
</dbReference>
<evidence type="ECO:0000313" key="8">
    <source>
        <dbReference type="Proteomes" id="UP001221142"/>
    </source>
</evidence>
<evidence type="ECO:0000256" key="3">
    <source>
        <dbReference type="ARBA" id="ARBA00022833"/>
    </source>
</evidence>
<feature type="compositionally biased region" description="Basic and acidic residues" evidence="5">
    <location>
        <begin position="100"/>
        <end position="109"/>
    </location>
</feature>
<organism evidence="7 8">
    <name type="scientific">Roridomyces roridus</name>
    <dbReference type="NCBI Taxonomy" id="1738132"/>
    <lineage>
        <taxon>Eukaryota</taxon>
        <taxon>Fungi</taxon>
        <taxon>Dikarya</taxon>
        <taxon>Basidiomycota</taxon>
        <taxon>Agaricomycotina</taxon>
        <taxon>Agaricomycetes</taxon>
        <taxon>Agaricomycetidae</taxon>
        <taxon>Agaricales</taxon>
        <taxon>Marasmiineae</taxon>
        <taxon>Mycenaceae</taxon>
        <taxon>Roridomyces</taxon>
    </lineage>
</organism>
<evidence type="ECO:0000259" key="6">
    <source>
        <dbReference type="PROSITE" id="PS50089"/>
    </source>
</evidence>
<dbReference type="AlphaFoldDB" id="A0AAD7B4I9"/>
<feature type="domain" description="RING-type" evidence="6">
    <location>
        <begin position="131"/>
        <end position="173"/>
    </location>
</feature>
<feature type="region of interest" description="Disordered" evidence="5">
    <location>
        <begin position="82"/>
        <end position="123"/>
    </location>
</feature>
<evidence type="ECO:0000256" key="2">
    <source>
        <dbReference type="ARBA" id="ARBA00022771"/>
    </source>
</evidence>
<dbReference type="Proteomes" id="UP001221142">
    <property type="component" value="Unassembled WGS sequence"/>
</dbReference>
<dbReference type="Gene3D" id="3.30.40.10">
    <property type="entry name" value="Zinc/RING finger domain, C3HC4 (zinc finger)"/>
    <property type="match status" value="1"/>
</dbReference>
<gene>
    <name evidence="7" type="ORF">FB45DRAFT_943105</name>
</gene>
<dbReference type="GO" id="GO:0008270">
    <property type="term" value="F:zinc ion binding"/>
    <property type="evidence" value="ECO:0007669"/>
    <property type="project" value="UniProtKB-KW"/>
</dbReference>
<accession>A0AAD7B4I9</accession>
<comment type="caution">
    <text evidence="7">The sequence shown here is derived from an EMBL/GenBank/DDBJ whole genome shotgun (WGS) entry which is preliminary data.</text>
</comment>
<reference evidence="7" key="1">
    <citation type="submission" date="2023-03" db="EMBL/GenBank/DDBJ databases">
        <title>Massive genome expansion in bonnet fungi (Mycena s.s.) driven by repeated elements and novel gene families across ecological guilds.</title>
        <authorList>
            <consortium name="Lawrence Berkeley National Laboratory"/>
            <person name="Harder C.B."/>
            <person name="Miyauchi S."/>
            <person name="Viragh M."/>
            <person name="Kuo A."/>
            <person name="Thoen E."/>
            <person name="Andreopoulos B."/>
            <person name="Lu D."/>
            <person name="Skrede I."/>
            <person name="Drula E."/>
            <person name="Henrissat B."/>
            <person name="Morin E."/>
            <person name="Kohler A."/>
            <person name="Barry K."/>
            <person name="LaButti K."/>
            <person name="Morin E."/>
            <person name="Salamov A."/>
            <person name="Lipzen A."/>
            <person name="Mereny Z."/>
            <person name="Hegedus B."/>
            <person name="Baldrian P."/>
            <person name="Stursova M."/>
            <person name="Weitz H."/>
            <person name="Taylor A."/>
            <person name="Grigoriev I.V."/>
            <person name="Nagy L.G."/>
            <person name="Martin F."/>
            <person name="Kauserud H."/>
        </authorList>
    </citation>
    <scope>NUCLEOTIDE SEQUENCE</scope>
    <source>
        <strain evidence="7">9284</strain>
    </source>
</reference>
<evidence type="ECO:0000313" key="7">
    <source>
        <dbReference type="EMBL" id="KAJ7609841.1"/>
    </source>
</evidence>
<sequence length="324" mass="34670">MIDAPLVAFCLPHHDRRKQGYTMKLIEKGTGALLSFPLASSMHRRSSSSLCLLAAIPEEPPSLLFDTKGDDDPEYFLDLGSGATQSGYQTPIPVGPRETWNPRRSEGTKRTTSTSRTRTRTTRGNTAERECGICFELAVSPVRTLCCAHIFCAEHILSWLEGPAADGHCPSCRSPSAATGMDLLALGHPAFLRPVPRTPPPSRSCSPCLPNKHATYASYPSVPIPSPPSPSLSSDSSPSSDQDLSEDEEQTDFSLPALVRARALQTRRHVAHPLGSLLGLRGILVCVSRAALLVLVLGVLAGSGRWREDTDVAIDGGQADVLGG</sequence>
<proteinExistence type="predicted"/>
<dbReference type="SUPFAM" id="SSF57850">
    <property type="entry name" value="RING/U-box"/>
    <property type="match status" value="1"/>
</dbReference>
<dbReference type="InterPro" id="IPR001841">
    <property type="entry name" value="Znf_RING"/>
</dbReference>
<name>A0AAD7B4I9_9AGAR</name>
<evidence type="ECO:0000256" key="1">
    <source>
        <dbReference type="ARBA" id="ARBA00022723"/>
    </source>
</evidence>